<reference evidence="4" key="1">
    <citation type="journal article" date="2017" name="Genome Biol.">
        <title>Comparative genomics reveals high biological diversity and specific adaptations in the industrially and medically important fungal genus Aspergillus.</title>
        <authorList>
            <person name="de Vries R.P."/>
            <person name="Riley R."/>
            <person name="Wiebenga A."/>
            <person name="Aguilar-Osorio G."/>
            <person name="Amillis S."/>
            <person name="Uchima C.A."/>
            <person name="Anderluh G."/>
            <person name="Asadollahi M."/>
            <person name="Askin M."/>
            <person name="Barry K."/>
            <person name="Battaglia E."/>
            <person name="Bayram O."/>
            <person name="Benocci T."/>
            <person name="Braus-Stromeyer S.A."/>
            <person name="Caldana C."/>
            <person name="Canovas D."/>
            <person name="Cerqueira G.C."/>
            <person name="Chen F."/>
            <person name="Chen W."/>
            <person name="Choi C."/>
            <person name="Clum A."/>
            <person name="Dos Santos R.A."/>
            <person name="Damasio A.R."/>
            <person name="Diallinas G."/>
            <person name="Emri T."/>
            <person name="Fekete E."/>
            <person name="Flipphi M."/>
            <person name="Freyberg S."/>
            <person name="Gallo A."/>
            <person name="Gournas C."/>
            <person name="Habgood R."/>
            <person name="Hainaut M."/>
            <person name="Harispe M.L."/>
            <person name="Henrissat B."/>
            <person name="Hilden K.S."/>
            <person name="Hope R."/>
            <person name="Hossain A."/>
            <person name="Karabika E."/>
            <person name="Karaffa L."/>
            <person name="Karanyi Z."/>
            <person name="Krasevec N."/>
            <person name="Kuo A."/>
            <person name="Kusch H."/>
            <person name="LaButti K."/>
            <person name="Lagendijk E.L."/>
            <person name="Lapidus A."/>
            <person name="Levasseur A."/>
            <person name="Lindquist E."/>
            <person name="Lipzen A."/>
            <person name="Logrieco A.F."/>
            <person name="MacCabe A."/>
            <person name="Maekelae M.R."/>
            <person name="Malavazi I."/>
            <person name="Melin P."/>
            <person name="Meyer V."/>
            <person name="Mielnichuk N."/>
            <person name="Miskei M."/>
            <person name="Molnar A.P."/>
            <person name="Mule G."/>
            <person name="Ngan C.Y."/>
            <person name="Orejas M."/>
            <person name="Orosz E."/>
            <person name="Ouedraogo J.P."/>
            <person name="Overkamp K.M."/>
            <person name="Park H.-S."/>
            <person name="Perrone G."/>
            <person name="Piumi F."/>
            <person name="Punt P.J."/>
            <person name="Ram A.F."/>
            <person name="Ramon A."/>
            <person name="Rauscher S."/>
            <person name="Record E."/>
            <person name="Riano-Pachon D.M."/>
            <person name="Robert V."/>
            <person name="Roehrig J."/>
            <person name="Ruller R."/>
            <person name="Salamov A."/>
            <person name="Salih N.S."/>
            <person name="Samson R.A."/>
            <person name="Sandor E."/>
            <person name="Sanguinetti M."/>
            <person name="Schuetze T."/>
            <person name="Sepcic K."/>
            <person name="Shelest E."/>
            <person name="Sherlock G."/>
            <person name="Sophianopoulou V."/>
            <person name="Squina F.M."/>
            <person name="Sun H."/>
            <person name="Susca A."/>
            <person name="Todd R.B."/>
            <person name="Tsang A."/>
            <person name="Unkles S.E."/>
            <person name="van de Wiele N."/>
            <person name="van Rossen-Uffink D."/>
            <person name="Oliveira J.V."/>
            <person name="Vesth T.C."/>
            <person name="Visser J."/>
            <person name="Yu J.-H."/>
            <person name="Zhou M."/>
            <person name="Andersen M.R."/>
            <person name="Archer D.B."/>
            <person name="Baker S.E."/>
            <person name="Benoit I."/>
            <person name="Brakhage A.A."/>
            <person name="Braus G.H."/>
            <person name="Fischer R."/>
            <person name="Frisvad J.C."/>
            <person name="Goldman G.H."/>
            <person name="Houbraken J."/>
            <person name="Oakley B."/>
            <person name="Pocsi I."/>
            <person name="Scazzocchio C."/>
            <person name="Seiboth B."/>
            <person name="vanKuyk P.A."/>
            <person name="Wortman J."/>
            <person name="Dyer P.S."/>
            <person name="Grigoriev I.V."/>
        </authorList>
    </citation>
    <scope>NUCLEOTIDE SEQUENCE [LARGE SCALE GENOMIC DNA]</scope>
    <source>
        <strain evidence="4">CBS 506.65</strain>
    </source>
</reference>
<dbReference type="Proteomes" id="UP000184188">
    <property type="component" value="Unassembled WGS sequence"/>
</dbReference>
<dbReference type="STRING" id="1073090.A0A1L9SM98"/>
<keyword evidence="4" id="KW-1185">Reference proteome</keyword>
<feature type="region of interest" description="Disordered" evidence="1">
    <location>
        <begin position="430"/>
        <end position="475"/>
    </location>
</feature>
<dbReference type="InterPro" id="IPR013860">
    <property type="entry name" value="AreA_GATA"/>
</dbReference>
<dbReference type="RefSeq" id="XP_022582879.1">
    <property type="nucleotide sequence ID" value="XM_022727954.1"/>
</dbReference>
<feature type="compositionally biased region" description="Polar residues" evidence="1">
    <location>
        <begin position="137"/>
        <end position="147"/>
    </location>
</feature>
<feature type="region of interest" description="Disordered" evidence="1">
    <location>
        <begin position="1"/>
        <end position="21"/>
    </location>
</feature>
<feature type="compositionally biased region" description="Basic residues" evidence="1">
    <location>
        <begin position="197"/>
        <end position="209"/>
    </location>
</feature>
<accession>A0A1L9SM98</accession>
<dbReference type="OrthoDB" id="5424234at2759"/>
<evidence type="ECO:0000313" key="3">
    <source>
        <dbReference type="EMBL" id="OJJ48369.1"/>
    </source>
</evidence>
<dbReference type="AlphaFoldDB" id="A0A1L9SM98"/>
<gene>
    <name evidence="3" type="ORF">ASPZODRAFT_24007</name>
</gene>
<protein>
    <recommendedName>
        <fullName evidence="2">Nitrogen regulatory protein areA GATA-like domain-containing protein</fullName>
    </recommendedName>
</protein>
<dbReference type="VEuPathDB" id="FungiDB:ASPZODRAFT_24007"/>
<dbReference type="GeneID" id="34614418"/>
<evidence type="ECO:0000259" key="2">
    <source>
        <dbReference type="Pfam" id="PF08550"/>
    </source>
</evidence>
<feature type="domain" description="Nitrogen regulatory protein areA GATA-like" evidence="2">
    <location>
        <begin position="34"/>
        <end position="62"/>
    </location>
</feature>
<evidence type="ECO:0000256" key="1">
    <source>
        <dbReference type="SAM" id="MobiDB-lite"/>
    </source>
</evidence>
<feature type="compositionally biased region" description="Polar residues" evidence="1">
    <location>
        <begin position="210"/>
        <end position="231"/>
    </location>
</feature>
<dbReference type="Pfam" id="PF08550">
    <property type="entry name" value="GATA_AreA"/>
    <property type="match status" value="1"/>
</dbReference>
<feature type="region of interest" description="Disordered" evidence="1">
    <location>
        <begin position="89"/>
        <end position="287"/>
    </location>
</feature>
<name>A0A1L9SM98_9EURO</name>
<dbReference type="EMBL" id="KV878339">
    <property type="protein sequence ID" value="OJJ48369.1"/>
    <property type="molecule type" value="Genomic_DNA"/>
</dbReference>
<evidence type="ECO:0000313" key="4">
    <source>
        <dbReference type="Proteomes" id="UP000184188"/>
    </source>
</evidence>
<feature type="compositionally biased region" description="Polar residues" evidence="1">
    <location>
        <begin position="174"/>
        <end position="183"/>
    </location>
</feature>
<proteinExistence type="predicted"/>
<organism evidence="3 4">
    <name type="scientific">Penicilliopsis zonata CBS 506.65</name>
    <dbReference type="NCBI Taxonomy" id="1073090"/>
    <lineage>
        <taxon>Eukaryota</taxon>
        <taxon>Fungi</taxon>
        <taxon>Dikarya</taxon>
        <taxon>Ascomycota</taxon>
        <taxon>Pezizomycotina</taxon>
        <taxon>Eurotiomycetes</taxon>
        <taxon>Eurotiomycetidae</taxon>
        <taxon>Eurotiales</taxon>
        <taxon>Aspergillaceae</taxon>
        <taxon>Penicilliopsis</taxon>
    </lineage>
</organism>
<sequence>MTDSLPKGLMATTSQLPSKFDDPDAVEVEDIIRLWRVYATNPRVMNGDEGHRLENLFWRILSSDHVRGSIQGATLAKIFSHISEEPSPLVHLRGQGGCAEEGSKTIEQAPPKDGNKPTSQSVPGPAQQPLLPILKKNGSQSESQKTTRLLLPPQIGEYNVNKPPKASLNPPTAPTLSDTSSKQGQRRTHIVAIKASNGRRRPVMIRRKSSQASTDTLSTQKSRQTLQTPQTPRLELSTAPTSPSPRNAFEEEPDLGDNPVDRQSPDESSEAPEPFMSTSPKKPLTWLDVGRMASKPRKSREPQDPATVARCFPYSFLYSNSDMFTESLRDEDTQPSHIPLVQRNFRTRYVEKQREEVAACSLKTSSSLSEGLSEATSRGIGFSLPATSSTHTNLTVPSFSTSHHSTHEPDVINDAPAFRTPAQILPQPRSSLSALFQDDDVESSSPPEKPMIPCDPMGDQFLPVPPLSRRKPYHK</sequence>